<dbReference type="SMART" id="SM00014">
    <property type="entry name" value="acidPPc"/>
    <property type="match status" value="1"/>
</dbReference>
<accession>A0A5C5ULP8</accession>
<comment type="caution">
    <text evidence="3">The sequence shown here is derived from an EMBL/GenBank/DDBJ whole genome shotgun (WGS) entry which is preliminary data.</text>
</comment>
<evidence type="ECO:0000313" key="4">
    <source>
        <dbReference type="Proteomes" id="UP000320791"/>
    </source>
</evidence>
<feature type="transmembrane region" description="Helical" evidence="1">
    <location>
        <begin position="12"/>
        <end position="29"/>
    </location>
</feature>
<dbReference type="OrthoDB" id="5289372at2"/>
<protein>
    <submittedName>
        <fullName evidence="3">Phosphatase PAP2 family protein</fullName>
    </submittedName>
</protein>
<feature type="transmembrane region" description="Helical" evidence="1">
    <location>
        <begin position="131"/>
        <end position="153"/>
    </location>
</feature>
<keyword evidence="4" id="KW-1185">Reference proteome</keyword>
<sequence length="233" mass="24931">MITERLSDATRAIIGAVAVLIAVLVGWLVRWDLVVHGDNKVLEEFIESRDPVTTVFMRSITLLLNPLYATVLAVFLGALVWWLTRSRWLGGYVVACVAGASAITHSLKLLVRRERPPLITQLTTEQDYSFPSGHTTAAAAFGVSLIIVVGAVVRSKRLCALTWLLGAAFVAAIAASRLYLGVHWFTDVASGFLIGSGSSLALSWMVTRAGVGAGGLPQEALARRGALARTTSM</sequence>
<reference evidence="3 4" key="1">
    <citation type="submission" date="2019-08" db="EMBL/GenBank/DDBJ databases">
        <authorList>
            <person name="Lei W."/>
        </authorList>
    </citation>
    <scope>NUCLEOTIDE SEQUENCE [LARGE SCALE GENOMIC DNA]</scope>
    <source>
        <strain evidence="3 4">CCUG 58627</strain>
    </source>
</reference>
<dbReference type="CDD" id="cd03392">
    <property type="entry name" value="PAP2_like_2"/>
    <property type="match status" value="1"/>
</dbReference>
<keyword evidence="1" id="KW-1133">Transmembrane helix</keyword>
<dbReference type="Pfam" id="PF01569">
    <property type="entry name" value="PAP2"/>
    <property type="match status" value="1"/>
</dbReference>
<name>A0A5C5ULP8_9CORY</name>
<keyword evidence="1" id="KW-0812">Transmembrane</keyword>
<dbReference type="Proteomes" id="UP000320791">
    <property type="component" value="Unassembled WGS sequence"/>
</dbReference>
<feature type="domain" description="Phosphatidic acid phosphatase type 2/haloperoxidase" evidence="2">
    <location>
        <begin position="89"/>
        <end position="203"/>
    </location>
</feature>
<organism evidence="3 4">
    <name type="scientific">Corynebacterium canis</name>
    <dbReference type="NCBI Taxonomy" id="679663"/>
    <lineage>
        <taxon>Bacteria</taxon>
        <taxon>Bacillati</taxon>
        <taxon>Actinomycetota</taxon>
        <taxon>Actinomycetes</taxon>
        <taxon>Mycobacteriales</taxon>
        <taxon>Corynebacteriaceae</taxon>
        <taxon>Corynebacterium</taxon>
    </lineage>
</organism>
<evidence type="ECO:0000313" key="3">
    <source>
        <dbReference type="EMBL" id="TWT26938.1"/>
    </source>
</evidence>
<keyword evidence="1" id="KW-0472">Membrane</keyword>
<dbReference type="EMBL" id="VOHM01000005">
    <property type="protein sequence ID" value="TWT26938.1"/>
    <property type="molecule type" value="Genomic_DNA"/>
</dbReference>
<dbReference type="AlphaFoldDB" id="A0A5C5ULP8"/>
<dbReference type="InterPro" id="IPR036938">
    <property type="entry name" value="PAP2/HPO_sf"/>
</dbReference>
<dbReference type="SUPFAM" id="SSF48317">
    <property type="entry name" value="Acid phosphatase/Vanadium-dependent haloperoxidase"/>
    <property type="match status" value="1"/>
</dbReference>
<dbReference type="PANTHER" id="PTHR14969:SF13">
    <property type="entry name" value="AT30094P"/>
    <property type="match status" value="1"/>
</dbReference>
<dbReference type="PANTHER" id="PTHR14969">
    <property type="entry name" value="SPHINGOSINE-1-PHOSPHATE PHOSPHOHYDROLASE"/>
    <property type="match status" value="1"/>
</dbReference>
<evidence type="ECO:0000256" key="1">
    <source>
        <dbReference type="SAM" id="Phobius"/>
    </source>
</evidence>
<feature type="transmembrane region" description="Helical" evidence="1">
    <location>
        <begin position="188"/>
        <end position="206"/>
    </location>
</feature>
<dbReference type="RefSeq" id="WP_146323756.1">
    <property type="nucleotide sequence ID" value="NZ_BAABLR010000015.1"/>
</dbReference>
<feature type="transmembrane region" description="Helical" evidence="1">
    <location>
        <begin position="60"/>
        <end position="82"/>
    </location>
</feature>
<proteinExistence type="predicted"/>
<feature type="transmembrane region" description="Helical" evidence="1">
    <location>
        <begin position="160"/>
        <end position="182"/>
    </location>
</feature>
<feature type="transmembrane region" description="Helical" evidence="1">
    <location>
        <begin position="89"/>
        <end position="111"/>
    </location>
</feature>
<dbReference type="InterPro" id="IPR000326">
    <property type="entry name" value="PAP2/HPO"/>
</dbReference>
<dbReference type="Gene3D" id="1.20.144.10">
    <property type="entry name" value="Phosphatidic acid phosphatase type 2/haloperoxidase"/>
    <property type="match status" value="2"/>
</dbReference>
<evidence type="ECO:0000259" key="2">
    <source>
        <dbReference type="SMART" id="SM00014"/>
    </source>
</evidence>
<gene>
    <name evidence="3" type="ORF">FRX94_03610</name>
</gene>